<dbReference type="GO" id="GO:0006355">
    <property type="term" value="P:regulation of DNA-templated transcription"/>
    <property type="evidence" value="ECO:0007669"/>
    <property type="project" value="InterPro"/>
</dbReference>
<dbReference type="SMART" id="SM00448">
    <property type="entry name" value="REC"/>
    <property type="match status" value="1"/>
</dbReference>
<feature type="modified residue" description="4-aspartylphosphate" evidence="2">
    <location>
        <position position="57"/>
    </location>
</feature>
<feature type="domain" description="HTH luxR-type" evidence="3">
    <location>
        <begin position="137"/>
        <end position="202"/>
    </location>
</feature>
<feature type="domain" description="Response regulatory" evidence="4">
    <location>
        <begin position="6"/>
        <end position="122"/>
    </location>
</feature>
<evidence type="ECO:0000259" key="4">
    <source>
        <dbReference type="PROSITE" id="PS50110"/>
    </source>
</evidence>
<dbReference type="SMART" id="SM00421">
    <property type="entry name" value="HTH_LUXR"/>
    <property type="match status" value="1"/>
</dbReference>
<dbReference type="InterPro" id="IPR016032">
    <property type="entry name" value="Sig_transdc_resp-reg_C-effctor"/>
</dbReference>
<dbReference type="RefSeq" id="WP_147092243.1">
    <property type="nucleotide sequence ID" value="NZ_BJVC01000001.1"/>
</dbReference>
<evidence type="ECO:0000313" key="5">
    <source>
        <dbReference type="EMBL" id="GEL01260.1"/>
    </source>
</evidence>
<dbReference type="InterPro" id="IPR000792">
    <property type="entry name" value="Tscrpt_reg_LuxR_C"/>
</dbReference>
<dbReference type="InterPro" id="IPR011006">
    <property type="entry name" value="CheY-like_superfamily"/>
</dbReference>
<dbReference type="GO" id="GO:0000160">
    <property type="term" value="P:phosphorelay signal transduction system"/>
    <property type="evidence" value="ECO:0007669"/>
    <property type="project" value="InterPro"/>
</dbReference>
<dbReference type="EMBL" id="BJVC01000001">
    <property type="protein sequence ID" value="GEL01260.1"/>
    <property type="molecule type" value="Genomic_DNA"/>
</dbReference>
<dbReference type="PANTHER" id="PTHR43214">
    <property type="entry name" value="TWO-COMPONENT RESPONSE REGULATOR"/>
    <property type="match status" value="1"/>
</dbReference>
<dbReference type="Proteomes" id="UP000321405">
    <property type="component" value="Unassembled WGS sequence"/>
</dbReference>
<sequence>MRRKLRLVLAEDQIMLLEAFAAILALEPDFEIVGTARSGPEALERAREERPDILLTDIEMPGMSGIDIAECLHRDKAKTVVVIVTTFARAGYMKRALNAGVRGYLLKDAPVSELAESIRLVGRGGRAIDPELARQVWDASHDPLTSRDRAILRMAESGRSNQQIATSLSLSPGTVRNCFSEIIQKIGARNRIEASHIARRNGWL</sequence>
<dbReference type="PROSITE" id="PS50110">
    <property type="entry name" value="RESPONSE_REGULATORY"/>
    <property type="match status" value="1"/>
</dbReference>
<dbReference type="SUPFAM" id="SSF52172">
    <property type="entry name" value="CheY-like"/>
    <property type="match status" value="1"/>
</dbReference>
<evidence type="ECO:0000256" key="1">
    <source>
        <dbReference type="ARBA" id="ARBA00023125"/>
    </source>
</evidence>
<dbReference type="Gene3D" id="3.40.50.2300">
    <property type="match status" value="1"/>
</dbReference>
<dbReference type="InterPro" id="IPR001789">
    <property type="entry name" value="Sig_transdc_resp-reg_receiver"/>
</dbReference>
<organism evidence="5 6">
    <name type="scientific">Swaminathania salitolerans</name>
    <dbReference type="NCBI Taxonomy" id="182838"/>
    <lineage>
        <taxon>Bacteria</taxon>
        <taxon>Pseudomonadati</taxon>
        <taxon>Pseudomonadota</taxon>
        <taxon>Alphaproteobacteria</taxon>
        <taxon>Acetobacterales</taxon>
        <taxon>Acetobacteraceae</taxon>
        <taxon>Swaminathania</taxon>
    </lineage>
</organism>
<dbReference type="PROSITE" id="PS50043">
    <property type="entry name" value="HTH_LUXR_2"/>
    <property type="match status" value="1"/>
</dbReference>
<dbReference type="OrthoDB" id="9814495at2"/>
<dbReference type="CDD" id="cd06170">
    <property type="entry name" value="LuxR_C_like"/>
    <property type="match status" value="1"/>
</dbReference>
<evidence type="ECO:0000313" key="6">
    <source>
        <dbReference type="Proteomes" id="UP000321405"/>
    </source>
</evidence>
<evidence type="ECO:0000259" key="3">
    <source>
        <dbReference type="PROSITE" id="PS50043"/>
    </source>
</evidence>
<keyword evidence="2" id="KW-0597">Phosphoprotein</keyword>
<dbReference type="AlphaFoldDB" id="A0A511BLN7"/>
<gene>
    <name evidence="5" type="ORF">SSA02_04230</name>
</gene>
<accession>A0A511BLN7</accession>
<protein>
    <submittedName>
        <fullName evidence="5">DNA-binding response regulator</fullName>
    </submittedName>
</protein>
<dbReference type="Pfam" id="PF00196">
    <property type="entry name" value="GerE"/>
    <property type="match status" value="1"/>
</dbReference>
<dbReference type="SUPFAM" id="SSF46894">
    <property type="entry name" value="C-terminal effector domain of the bipartite response regulators"/>
    <property type="match status" value="1"/>
</dbReference>
<dbReference type="PANTHER" id="PTHR43214:SF42">
    <property type="entry name" value="TRANSCRIPTIONAL REGULATORY PROTEIN DESR"/>
    <property type="match status" value="1"/>
</dbReference>
<dbReference type="Pfam" id="PF00072">
    <property type="entry name" value="Response_reg"/>
    <property type="match status" value="1"/>
</dbReference>
<dbReference type="GO" id="GO:0003677">
    <property type="term" value="F:DNA binding"/>
    <property type="evidence" value="ECO:0007669"/>
    <property type="project" value="UniProtKB-KW"/>
</dbReference>
<reference evidence="5 6" key="1">
    <citation type="submission" date="2019-07" db="EMBL/GenBank/DDBJ databases">
        <title>Whole genome shotgun sequence of Swaminathania salitolerans NBRC 104436.</title>
        <authorList>
            <person name="Hosoyama A."/>
            <person name="Uohara A."/>
            <person name="Ohji S."/>
            <person name="Ichikawa N."/>
        </authorList>
    </citation>
    <scope>NUCLEOTIDE SEQUENCE [LARGE SCALE GENOMIC DNA]</scope>
    <source>
        <strain evidence="5 6">NBRC 104436</strain>
    </source>
</reference>
<dbReference type="PRINTS" id="PR00038">
    <property type="entry name" value="HTHLUXR"/>
</dbReference>
<dbReference type="InterPro" id="IPR039420">
    <property type="entry name" value="WalR-like"/>
</dbReference>
<evidence type="ECO:0000256" key="2">
    <source>
        <dbReference type="PROSITE-ProRule" id="PRU00169"/>
    </source>
</evidence>
<keyword evidence="6" id="KW-1185">Reference proteome</keyword>
<comment type="caution">
    <text evidence="5">The sequence shown here is derived from an EMBL/GenBank/DDBJ whole genome shotgun (WGS) entry which is preliminary data.</text>
</comment>
<name>A0A511BLN7_9PROT</name>
<keyword evidence="1 5" id="KW-0238">DNA-binding</keyword>
<proteinExistence type="predicted"/>